<reference evidence="3" key="3">
    <citation type="journal article" date="2018" name="Mol. Plant Microbe Interact.">
        <title>Genome sequence resources for the wheat stripe rust pathogen (Puccinia striiformis f. sp. tritici) and the barley stripe rust pathogen (Puccinia striiformis f. sp. hordei).</title>
        <authorList>
            <person name="Xia C."/>
            <person name="Wang M."/>
            <person name="Yin C."/>
            <person name="Cornejo O.E."/>
            <person name="Hulbert S.H."/>
            <person name="Chen X."/>
        </authorList>
    </citation>
    <scope>NUCLEOTIDE SEQUENCE [LARGE SCALE GENOMIC DNA]</scope>
    <source>
        <strain evidence="3">93TX-2</strain>
    </source>
</reference>
<feature type="chain" id="PRO_5015486419" description="Secreted protein" evidence="1">
    <location>
        <begin position="20"/>
        <end position="234"/>
    </location>
</feature>
<evidence type="ECO:0000313" key="2">
    <source>
        <dbReference type="EMBL" id="POW20517.1"/>
    </source>
</evidence>
<keyword evidence="1" id="KW-0732">Signal</keyword>
<dbReference type="AlphaFoldDB" id="A0A2S4WFM9"/>
<reference evidence="3" key="2">
    <citation type="journal article" date="2018" name="BMC Genomics">
        <title>Genomic insights into host adaptation between the wheat stripe rust pathogen (Puccinia striiformis f. sp. tritici) and the barley stripe rust pathogen (Puccinia striiformis f. sp. hordei).</title>
        <authorList>
            <person name="Xia C."/>
            <person name="Wang M."/>
            <person name="Yin C."/>
            <person name="Cornejo O.E."/>
            <person name="Hulbert S.H."/>
            <person name="Chen X."/>
        </authorList>
    </citation>
    <scope>NUCLEOTIDE SEQUENCE [LARGE SCALE GENOMIC DNA]</scope>
    <source>
        <strain evidence="3">93TX-2</strain>
    </source>
</reference>
<feature type="signal peptide" evidence="1">
    <location>
        <begin position="1"/>
        <end position="19"/>
    </location>
</feature>
<organism evidence="2 3">
    <name type="scientific">Puccinia striiformis</name>
    <dbReference type="NCBI Taxonomy" id="27350"/>
    <lineage>
        <taxon>Eukaryota</taxon>
        <taxon>Fungi</taxon>
        <taxon>Dikarya</taxon>
        <taxon>Basidiomycota</taxon>
        <taxon>Pucciniomycotina</taxon>
        <taxon>Pucciniomycetes</taxon>
        <taxon>Pucciniales</taxon>
        <taxon>Pucciniaceae</taxon>
        <taxon>Puccinia</taxon>
    </lineage>
</organism>
<evidence type="ECO:0000313" key="3">
    <source>
        <dbReference type="Proteomes" id="UP000238274"/>
    </source>
</evidence>
<keyword evidence="3" id="KW-1185">Reference proteome</keyword>
<dbReference type="VEuPathDB" id="FungiDB:PSHT_03412"/>
<gene>
    <name evidence="2" type="ORF">PSHT_03412</name>
</gene>
<dbReference type="EMBL" id="PKSM01000032">
    <property type="protein sequence ID" value="POW20517.1"/>
    <property type="molecule type" value="Genomic_DNA"/>
</dbReference>
<evidence type="ECO:0000256" key="1">
    <source>
        <dbReference type="SAM" id="SignalP"/>
    </source>
</evidence>
<accession>A0A2S4WFM9</accession>
<dbReference type="VEuPathDB" id="FungiDB:PSTT_03061"/>
<evidence type="ECO:0008006" key="4">
    <source>
        <dbReference type="Google" id="ProtNLM"/>
    </source>
</evidence>
<protein>
    <recommendedName>
        <fullName evidence="4">Secreted protein</fullName>
    </recommendedName>
</protein>
<reference evidence="2 3" key="1">
    <citation type="submission" date="2017-12" db="EMBL/GenBank/DDBJ databases">
        <title>Gene loss provides genomic basis for host adaptation in cereal stripe rust fungi.</title>
        <authorList>
            <person name="Xia C."/>
        </authorList>
    </citation>
    <scope>NUCLEOTIDE SEQUENCE [LARGE SCALE GENOMIC DNA]</scope>
    <source>
        <strain evidence="2 3">93TX-2</strain>
    </source>
</reference>
<dbReference type="Proteomes" id="UP000238274">
    <property type="component" value="Unassembled WGS sequence"/>
</dbReference>
<sequence>MRATTSAIFLAISLSAVKATVHTVCYNYFLQKDGCVFSAAAADQRCPAPPKEHPAEVQAFALNTTAQKVKRSVNKLERRYDTTAPSFAIGGGNGTCGFYDSVNQLGVCLWNGAEQNNPTIETAGWLNGAKTSNCGKRIYIQRKGQPNTVNSSRCSTAVTSEPRLLIRVVLTLVLLKRKLSFHVVTRPWALLKPTNSPLGQLFNAFNPTPEEQRDGGITWDFDNLHGLSPQQAPV</sequence>
<comment type="caution">
    <text evidence="2">The sequence shown here is derived from an EMBL/GenBank/DDBJ whole genome shotgun (WGS) entry which is preliminary data.</text>
</comment>
<dbReference type="OrthoDB" id="2499360at2759"/>
<proteinExistence type="predicted"/>
<name>A0A2S4WFM9_9BASI</name>